<feature type="domain" description="Major facilitator superfamily (MFS) profile" evidence="5">
    <location>
        <begin position="199"/>
        <end position="390"/>
    </location>
</feature>
<gene>
    <name evidence="6" type="ORF">JJB09_03590</name>
</gene>
<feature type="transmembrane region" description="Helical" evidence="4">
    <location>
        <begin position="354"/>
        <end position="373"/>
    </location>
</feature>
<keyword evidence="2 4" id="KW-1133">Transmembrane helix</keyword>
<dbReference type="SUPFAM" id="SSF103473">
    <property type="entry name" value="MFS general substrate transporter"/>
    <property type="match status" value="1"/>
</dbReference>
<evidence type="ECO:0000256" key="1">
    <source>
        <dbReference type="ARBA" id="ARBA00022692"/>
    </source>
</evidence>
<feature type="transmembrane region" description="Helical" evidence="4">
    <location>
        <begin position="329"/>
        <end position="348"/>
    </location>
</feature>
<feature type="transmembrane region" description="Helical" evidence="4">
    <location>
        <begin position="157"/>
        <end position="177"/>
    </location>
</feature>
<feature type="transmembrane region" description="Helical" evidence="4">
    <location>
        <begin position="202"/>
        <end position="222"/>
    </location>
</feature>
<dbReference type="PROSITE" id="PS50850">
    <property type="entry name" value="MFS"/>
    <property type="match status" value="1"/>
</dbReference>
<feature type="transmembrane region" description="Helical" evidence="4">
    <location>
        <begin position="234"/>
        <end position="253"/>
    </location>
</feature>
<comment type="caution">
    <text evidence="6">The sequence shown here is derived from an EMBL/GenBank/DDBJ whole genome shotgun (WGS) entry which is preliminary data.</text>
</comment>
<evidence type="ECO:0000256" key="4">
    <source>
        <dbReference type="SAM" id="Phobius"/>
    </source>
</evidence>
<dbReference type="Gene3D" id="1.20.1250.20">
    <property type="entry name" value="MFS general substrate transporter like domains"/>
    <property type="match status" value="2"/>
</dbReference>
<dbReference type="CDD" id="cd17477">
    <property type="entry name" value="MFS_YcaD_like"/>
    <property type="match status" value="1"/>
</dbReference>
<accession>A0A936YLU0</accession>
<evidence type="ECO:0000256" key="3">
    <source>
        <dbReference type="ARBA" id="ARBA00023136"/>
    </source>
</evidence>
<dbReference type="InterPro" id="IPR020846">
    <property type="entry name" value="MFS_dom"/>
</dbReference>
<evidence type="ECO:0000259" key="5">
    <source>
        <dbReference type="PROSITE" id="PS50850"/>
    </source>
</evidence>
<feature type="transmembrane region" description="Helical" evidence="4">
    <location>
        <begin position="43"/>
        <end position="61"/>
    </location>
</feature>
<keyword evidence="3 4" id="KW-0472">Membrane</keyword>
<sequence>MLEGLRAVSSLLVSIFIVMTGFGVASYIVQIRALGEGWTAQDISFIGAVYSLGYTISSFITPKFIRRTGHIRVFAAYIAALSISILLCSLMPNPYAWMAFRGLFGFAMAGSYLIMESWISEKSANEYRGFMFSVYMVVAMAGSILGPYIAAWGDAQTTTLFIVAAMFFSLAVFPIALSSSSSPSVPTEVGFDLKGLWQRSPVAFVGTFLAGVISAAWLNFSAVYAKMVGLSETGGANIIAAVILGSMVAQFPLGRISDYVDRRKVMVVCGAFGVGASLWMAASDASHEYMLYVAAFAAGMVIFPIYALNVAHANDMADPGEYVRISSGLTVLYGFGVIAGPLLAGQAIAYAGPAGLPLLLTITFALYGSYAAWRIVRRPSQIPVTHGVSD</sequence>
<dbReference type="Proteomes" id="UP000633219">
    <property type="component" value="Unassembled WGS sequence"/>
</dbReference>
<evidence type="ECO:0000313" key="6">
    <source>
        <dbReference type="EMBL" id="MBL0371102.1"/>
    </source>
</evidence>
<protein>
    <submittedName>
        <fullName evidence="6">MFS transporter</fullName>
    </submittedName>
</protein>
<keyword evidence="1 4" id="KW-0812">Transmembrane</keyword>
<feature type="transmembrane region" description="Helical" evidence="4">
    <location>
        <begin position="73"/>
        <end position="92"/>
    </location>
</feature>
<feature type="transmembrane region" description="Helical" evidence="4">
    <location>
        <begin position="265"/>
        <end position="283"/>
    </location>
</feature>
<keyword evidence="7" id="KW-1185">Reference proteome</keyword>
<dbReference type="Pfam" id="PF07690">
    <property type="entry name" value="MFS_1"/>
    <property type="match status" value="1"/>
</dbReference>
<dbReference type="PANTHER" id="PTHR23521">
    <property type="entry name" value="TRANSPORTER MFS SUPERFAMILY"/>
    <property type="match status" value="1"/>
</dbReference>
<feature type="transmembrane region" description="Helical" evidence="4">
    <location>
        <begin position="98"/>
        <end position="115"/>
    </location>
</feature>
<dbReference type="PANTHER" id="PTHR23521:SF3">
    <property type="entry name" value="MFS TRANSPORTER"/>
    <property type="match status" value="1"/>
</dbReference>
<proteinExistence type="predicted"/>
<dbReference type="InterPro" id="IPR047200">
    <property type="entry name" value="MFS_YcaD-like"/>
</dbReference>
<reference evidence="6" key="1">
    <citation type="submission" date="2021-01" db="EMBL/GenBank/DDBJ databases">
        <title>Rhizobium sp. strain KVB221 16S ribosomal RNA gene Genome sequencing and assembly.</title>
        <authorList>
            <person name="Kang M."/>
        </authorList>
    </citation>
    <scope>NUCLEOTIDE SEQUENCE</scope>
    <source>
        <strain evidence="6">KVB221</strain>
    </source>
</reference>
<organism evidence="6 7">
    <name type="scientific">Rhizobium setariae</name>
    <dbReference type="NCBI Taxonomy" id="2801340"/>
    <lineage>
        <taxon>Bacteria</taxon>
        <taxon>Pseudomonadati</taxon>
        <taxon>Pseudomonadota</taxon>
        <taxon>Alphaproteobacteria</taxon>
        <taxon>Hyphomicrobiales</taxon>
        <taxon>Rhizobiaceae</taxon>
        <taxon>Rhizobium/Agrobacterium group</taxon>
        <taxon>Rhizobium</taxon>
    </lineage>
</organism>
<dbReference type="RefSeq" id="WP_201653229.1">
    <property type="nucleotide sequence ID" value="NZ_JAEQNC010000002.1"/>
</dbReference>
<dbReference type="InterPro" id="IPR036259">
    <property type="entry name" value="MFS_trans_sf"/>
</dbReference>
<name>A0A936YLU0_9HYPH</name>
<evidence type="ECO:0000256" key="2">
    <source>
        <dbReference type="ARBA" id="ARBA00022989"/>
    </source>
</evidence>
<dbReference type="GO" id="GO:0022857">
    <property type="term" value="F:transmembrane transporter activity"/>
    <property type="evidence" value="ECO:0007669"/>
    <property type="project" value="InterPro"/>
</dbReference>
<dbReference type="AlphaFoldDB" id="A0A936YLU0"/>
<feature type="transmembrane region" description="Helical" evidence="4">
    <location>
        <begin position="7"/>
        <end position="31"/>
    </location>
</feature>
<feature type="transmembrane region" description="Helical" evidence="4">
    <location>
        <begin position="289"/>
        <end position="308"/>
    </location>
</feature>
<dbReference type="EMBL" id="JAEQNC010000002">
    <property type="protein sequence ID" value="MBL0371102.1"/>
    <property type="molecule type" value="Genomic_DNA"/>
</dbReference>
<dbReference type="GO" id="GO:0005886">
    <property type="term" value="C:plasma membrane"/>
    <property type="evidence" value="ECO:0007669"/>
    <property type="project" value="TreeGrafter"/>
</dbReference>
<evidence type="ECO:0000313" key="7">
    <source>
        <dbReference type="Proteomes" id="UP000633219"/>
    </source>
</evidence>
<dbReference type="InterPro" id="IPR011701">
    <property type="entry name" value="MFS"/>
</dbReference>
<feature type="transmembrane region" description="Helical" evidence="4">
    <location>
        <begin position="127"/>
        <end position="151"/>
    </location>
</feature>